<feature type="transmembrane region" description="Helical" evidence="11">
    <location>
        <begin position="813"/>
        <end position="836"/>
    </location>
</feature>
<feature type="domain" description="G-protein coupled receptors family 3 profile" evidence="12">
    <location>
        <begin position="661"/>
        <end position="918"/>
    </location>
</feature>
<dbReference type="InterPro" id="IPR011500">
    <property type="entry name" value="GPCR_3_9-Cys_dom"/>
</dbReference>
<dbReference type="SUPFAM" id="SSF53822">
    <property type="entry name" value="Periplasmic binding protein-like I"/>
    <property type="match status" value="1"/>
</dbReference>
<dbReference type="InterPro" id="IPR001828">
    <property type="entry name" value="ANF_lig-bd_rcpt"/>
</dbReference>
<comment type="subcellular location">
    <subcellularLocation>
        <location evidence="1">Cell membrane</location>
        <topology evidence="1">Multi-pass membrane protein</topology>
    </subcellularLocation>
</comment>
<keyword evidence="4" id="KW-0732">Signal</keyword>
<dbReference type="Proteomes" id="UP001295444">
    <property type="component" value="Chromosome 06"/>
</dbReference>
<gene>
    <name evidence="13" type="ORF">PECUL_23A052625</name>
</gene>
<dbReference type="Gene3D" id="3.40.50.2300">
    <property type="match status" value="2"/>
</dbReference>
<keyword evidence="10" id="KW-0807">Transducer</keyword>
<dbReference type="InterPro" id="IPR000337">
    <property type="entry name" value="GPCR_3"/>
</dbReference>
<feature type="transmembrane region" description="Helical" evidence="11">
    <location>
        <begin position="760"/>
        <end position="787"/>
    </location>
</feature>
<organism evidence="13 14">
    <name type="scientific">Pelobates cultripes</name>
    <name type="common">Western spadefoot toad</name>
    <dbReference type="NCBI Taxonomy" id="61616"/>
    <lineage>
        <taxon>Eukaryota</taxon>
        <taxon>Metazoa</taxon>
        <taxon>Chordata</taxon>
        <taxon>Craniata</taxon>
        <taxon>Vertebrata</taxon>
        <taxon>Euteleostomi</taxon>
        <taxon>Amphibia</taxon>
        <taxon>Batrachia</taxon>
        <taxon>Anura</taxon>
        <taxon>Pelobatoidea</taxon>
        <taxon>Pelobatidae</taxon>
        <taxon>Pelobates</taxon>
    </lineage>
</organism>
<sequence>MDSALEGESCGLCAITYFCTSTISTVSPHTVIAGDRGMQTSAELLQQPKVSWKYTILMFKRPAPTQYINLLTSIFAIDEINNDPDILPNVTLGYHVYDTCGDEKRAIQSVLQILSGNASEVPNYSCQEQGKVAGFIGDLKSSTTISMAQILSMYGYTQISYGATDPLLSDKALYPYFLRTVQDDLVFYASISKLLQYFGWNWVGIITTEDESGEKELNELRQELTRHEICIEFVIKMSKSLPSNLKSMTVIEKSTTRVVIICVFKNDCFMTTFYTKQEDTSVNVFPFTYSPARSYRNLWLCQSQPGGAWLGLLSQTRDLELLSFRKMKRMIYSSLGNNLNSHQKLNFNGFQPIYCNSGSSRLSNIVIIRVDYPLPYLCESSLRQMIEIKRLIIQLFNLRSEPCPFNVRAWRGSNMCAYVEARGRAALRSASGRLPQSSGGPSQICFTNNLLEYRLTKNIDVSTLLNISKYTNHGPDLNLGLQAPGLKKWLSDIDFCIHFSKVLIWTVLNRSMSQCQGPQSQVLPQQEIVPHANPILGFQNDRLQLYIAYSSEINNHKVAGCSLKTWKERRILEIDAQITQSRCTDRCPPGYRKASGEGYHICCYQCVPCSEGEMSNVTDSDNCQRCPDNEWPDESKVKCIPKTYDFLSYEEDIIVSVSYSVSIVFAILTFAILGIFILFRNTPIVRANNWNLTFILLVSIILSFLCVFLFLGRPVDITCMLRQSTFGLIFSVAVSCILAKTIIVCIAFKATKPGSLWRRWVGVNVSNFVVLICTSVQVLINVIWLSISPPFQEFDMHSYPGKIIIQCNEGSVIAFYCVLGYMGILASMSFVLAFMVRTLPDSFNEAKYITFSMLVFCSVWIAMIPAYLSTKGKYMVAVEIFAILASSAGILGCIFFPKCYILLIKPEMNTKQNLLGVRVYSQ</sequence>
<evidence type="ECO:0000256" key="1">
    <source>
        <dbReference type="ARBA" id="ARBA00004651"/>
    </source>
</evidence>
<evidence type="ECO:0000256" key="5">
    <source>
        <dbReference type="ARBA" id="ARBA00022989"/>
    </source>
</evidence>
<dbReference type="InterPro" id="IPR000068">
    <property type="entry name" value="GPCR_3_Ca_sens_rcpt-rel"/>
</dbReference>
<keyword evidence="5 11" id="KW-1133">Transmembrane helix</keyword>
<evidence type="ECO:0000256" key="4">
    <source>
        <dbReference type="ARBA" id="ARBA00022729"/>
    </source>
</evidence>
<dbReference type="PANTHER" id="PTHR24061">
    <property type="entry name" value="CALCIUM-SENSING RECEPTOR-RELATED"/>
    <property type="match status" value="1"/>
</dbReference>
<evidence type="ECO:0000256" key="10">
    <source>
        <dbReference type="ARBA" id="ARBA00023224"/>
    </source>
</evidence>
<keyword evidence="2" id="KW-1003">Cell membrane</keyword>
<dbReference type="InterPro" id="IPR017978">
    <property type="entry name" value="GPCR_3_C"/>
</dbReference>
<keyword evidence="9" id="KW-0325">Glycoprotein</keyword>
<dbReference type="PROSITE" id="PS00981">
    <property type="entry name" value="G_PROTEIN_RECEP_F3_3"/>
    <property type="match status" value="1"/>
</dbReference>
<name>A0AAD1SD04_PELCU</name>
<keyword evidence="14" id="KW-1185">Reference proteome</keyword>
<keyword evidence="6" id="KW-0297">G-protein coupled receptor</keyword>
<dbReference type="Gene3D" id="2.10.50.30">
    <property type="entry name" value="GPCR, family 3, nine cysteines domain"/>
    <property type="match status" value="1"/>
</dbReference>
<proteinExistence type="predicted"/>
<feature type="transmembrane region" description="Helical" evidence="11">
    <location>
        <begin position="657"/>
        <end position="679"/>
    </location>
</feature>
<evidence type="ECO:0000256" key="7">
    <source>
        <dbReference type="ARBA" id="ARBA00023136"/>
    </source>
</evidence>
<dbReference type="GO" id="GO:0005886">
    <property type="term" value="C:plasma membrane"/>
    <property type="evidence" value="ECO:0007669"/>
    <property type="project" value="UniProtKB-SubCell"/>
</dbReference>
<dbReference type="Pfam" id="PF01094">
    <property type="entry name" value="ANF_receptor"/>
    <property type="match status" value="1"/>
</dbReference>
<evidence type="ECO:0000259" key="12">
    <source>
        <dbReference type="PROSITE" id="PS50259"/>
    </source>
</evidence>
<keyword evidence="7 11" id="KW-0472">Membrane</keyword>
<accession>A0AAD1SD04</accession>
<feature type="transmembrane region" description="Helical" evidence="11">
    <location>
        <begin position="691"/>
        <end position="712"/>
    </location>
</feature>
<evidence type="ECO:0000256" key="3">
    <source>
        <dbReference type="ARBA" id="ARBA00022692"/>
    </source>
</evidence>
<evidence type="ECO:0000256" key="6">
    <source>
        <dbReference type="ARBA" id="ARBA00023040"/>
    </source>
</evidence>
<evidence type="ECO:0000256" key="11">
    <source>
        <dbReference type="SAM" id="Phobius"/>
    </source>
</evidence>
<evidence type="ECO:0000256" key="9">
    <source>
        <dbReference type="ARBA" id="ARBA00023180"/>
    </source>
</evidence>
<dbReference type="PANTHER" id="PTHR24061:SF588">
    <property type="entry name" value="VOMERONASAL TYPE-2 RECEPTOR 26"/>
    <property type="match status" value="1"/>
</dbReference>
<dbReference type="InterPro" id="IPR028082">
    <property type="entry name" value="Peripla_BP_I"/>
</dbReference>
<evidence type="ECO:0000256" key="8">
    <source>
        <dbReference type="ARBA" id="ARBA00023170"/>
    </source>
</evidence>
<dbReference type="PRINTS" id="PR00248">
    <property type="entry name" value="GPCRMGR"/>
</dbReference>
<dbReference type="InterPro" id="IPR038550">
    <property type="entry name" value="GPCR_3_9-Cys_sf"/>
</dbReference>
<keyword evidence="8 13" id="KW-0675">Receptor</keyword>
<dbReference type="InterPro" id="IPR017979">
    <property type="entry name" value="GPCR_3_CS"/>
</dbReference>
<feature type="transmembrane region" description="Helical" evidence="11">
    <location>
        <begin position="880"/>
        <end position="903"/>
    </location>
</feature>
<dbReference type="EMBL" id="OW240917">
    <property type="protein sequence ID" value="CAH2299122.1"/>
    <property type="molecule type" value="Genomic_DNA"/>
</dbReference>
<keyword evidence="3 11" id="KW-0812">Transmembrane</keyword>
<feature type="transmembrane region" description="Helical" evidence="11">
    <location>
        <begin position="848"/>
        <end position="868"/>
    </location>
</feature>
<dbReference type="FunFam" id="3.40.50.2300:FF:000728">
    <property type="entry name" value="Uncharacterized protein"/>
    <property type="match status" value="1"/>
</dbReference>
<feature type="transmembrane region" description="Helical" evidence="11">
    <location>
        <begin position="724"/>
        <end position="748"/>
    </location>
</feature>
<evidence type="ECO:0000256" key="2">
    <source>
        <dbReference type="ARBA" id="ARBA00022475"/>
    </source>
</evidence>
<protein>
    <submittedName>
        <fullName evidence="13">Vomeronasal type-2 receptor 26-like</fullName>
    </submittedName>
</protein>
<dbReference type="Pfam" id="PF00003">
    <property type="entry name" value="7tm_3"/>
    <property type="match status" value="1"/>
</dbReference>
<dbReference type="Pfam" id="PF07562">
    <property type="entry name" value="NCD3G"/>
    <property type="match status" value="1"/>
</dbReference>
<dbReference type="CDD" id="cd15283">
    <property type="entry name" value="7tmC_V2R_pheromone"/>
    <property type="match status" value="1"/>
</dbReference>
<reference evidence="13" key="1">
    <citation type="submission" date="2022-03" db="EMBL/GenBank/DDBJ databases">
        <authorList>
            <person name="Alioto T."/>
            <person name="Alioto T."/>
            <person name="Gomez Garrido J."/>
        </authorList>
    </citation>
    <scope>NUCLEOTIDE SEQUENCE</scope>
</reference>
<dbReference type="PROSITE" id="PS50259">
    <property type="entry name" value="G_PROTEIN_RECEP_F3_4"/>
    <property type="match status" value="1"/>
</dbReference>
<dbReference type="AlphaFoldDB" id="A0AAD1SD04"/>
<dbReference type="GO" id="GO:0004930">
    <property type="term" value="F:G protein-coupled receptor activity"/>
    <property type="evidence" value="ECO:0007669"/>
    <property type="project" value="UniProtKB-KW"/>
</dbReference>
<evidence type="ECO:0000313" key="14">
    <source>
        <dbReference type="Proteomes" id="UP001295444"/>
    </source>
</evidence>
<evidence type="ECO:0000313" key="13">
    <source>
        <dbReference type="EMBL" id="CAH2299122.1"/>
    </source>
</evidence>
<dbReference type="FunFam" id="2.10.50.30:FF:000003">
    <property type="entry name" value="Vomeronasal 2, receptor 120"/>
    <property type="match status" value="1"/>
</dbReference>